<comment type="caution">
    <text evidence="3">The sequence shown here is derived from an EMBL/GenBank/DDBJ whole genome shotgun (WGS) entry which is preliminary data.</text>
</comment>
<dbReference type="InterPro" id="IPR001173">
    <property type="entry name" value="Glyco_trans_2-like"/>
</dbReference>
<dbReference type="EMBL" id="JAHBOH010000001">
    <property type="protein sequence ID" value="MBT0994618.1"/>
    <property type="molecule type" value="Genomic_DNA"/>
</dbReference>
<evidence type="ECO:0000259" key="2">
    <source>
        <dbReference type="Pfam" id="PF00535"/>
    </source>
</evidence>
<gene>
    <name evidence="3" type="ORF">KIN34_09995</name>
</gene>
<protein>
    <submittedName>
        <fullName evidence="3">Glycosyltransferase</fullName>
    </submittedName>
</protein>
<proteinExistence type="predicted"/>
<dbReference type="Pfam" id="PF00535">
    <property type="entry name" value="Glycos_transf_2"/>
    <property type="match status" value="1"/>
</dbReference>
<name>A0ABS5TZN6_9CELL</name>
<evidence type="ECO:0000313" key="3">
    <source>
        <dbReference type="EMBL" id="MBT0994618.1"/>
    </source>
</evidence>
<reference evidence="3 4" key="1">
    <citation type="submission" date="2021-05" db="EMBL/GenBank/DDBJ databases">
        <title>Description of Cellulomonas sp. DKR-3 sp. nov.</title>
        <authorList>
            <person name="Dahal R.H."/>
            <person name="Chaudhary D.K."/>
        </authorList>
    </citation>
    <scope>NUCLEOTIDE SEQUENCE [LARGE SCALE GENOMIC DNA]</scope>
    <source>
        <strain evidence="3 4">DKR-3</strain>
    </source>
</reference>
<dbReference type="Proteomes" id="UP000722125">
    <property type="component" value="Unassembled WGS sequence"/>
</dbReference>
<evidence type="ECO:0000313" key="4">
    <source>
        <dbReference type="Proteomes" id="UP000722125"/>
    </source>
</evidence>
<feature type="region of interest" description="Disordered" evidence="1">
    <location>
        <begin position="1"/>
        <end position="51"/>
    </location>
</feature>
<sequence>MVNERLRGLASRLRPAPAPGSVSPAAAPSARPDRPTAAAADAPADVRPGPALPGLRTWVVASDRTAAGLAAQWDQARATDAAPAGEPPALLLVEVVDGRPAGWTADGAALGALVERALAAGAPLVVWSTSGGPGDVAWLERAAAVLVADERQCGAWAPREVAVLPVAGSWVARDGEPRGDRALVVGGAAGRKDLAPVTVDAAQAATLDVGGLARYAALVVDGRVRGAAETVLDAARAGTTPYVLGAVPAGLPDAVARLVVLVEGDVRDARHSVRARAAQPELRDRDAVLLRRASAREGFDERAQQLAHAAGLEASRRGRSVSAVVPTNRPDQLDHVLDQLATQRDVDLELVLVLHGITGQGDRLSGRARELGLRLEVVEAPVEATLGRCMNLGVDRASGDLVAKMDDDNHYGPHYLTDLADALRSSGAGLAGKWAHYVWLRSTGAVVLRYPDHENRFGTRVQGGSMLFEGDVVRELRFGDHLPRAVDTDILDRSAAAGVPIFSADRFGYVSVRGTDRMGHTWTVSDETFLTAAGRLEFFGDPRTHVDV</sequence>
<dbReference type="Gene3D" id="3.90.550.10">
    <property type="entry name" value="Spore Coat Polysaccharide Biosynthesis Protein SpsA, Chain A"/>
    <property type="match status" value="1"/>
</dbReference>
<dbReference type="SUPFAM" id="SSF53448">
    <property type="entry name" value="Nucleotide-diphospho-sugar transferases"/>
    <property type="match status" value="1"/>
</dbReference>
<evidence type="ECO:0000256" key="1">
    <source>
        <dbReference type="SAM" id="MobiDB-lite"/>
    </source>
</evidence>
<dbReference type="InterPro" id="IPR029044">
    <property type="entry name" value="Nucleotide-diphossugar_trans"/>
</dbReference>
<dbReference type="RefSeq" id="WP_214349886.1">
    <property type="nucleotide sequence ID" value="NZ_JAHBOH010000001.1"/>
</dbReference>
<keyword evidence="4" id="KW-1185">Reference proteome</keyword>
<organism evidence="3 4">
    <name type="scientific">Cellulomonas fulva</name>
    <dbReference type="NCBI Taxonomy" id="2835530"/>
    <lineage>
        <taxon>Bacteria</taxon>
        <taxon>Bacillati</taxon>
        <taxon>Actinomycetota</taxon>
        <taxon>Actinomycetes</taxon>
        <taxon>Micrococcales</taxon>
        <taxon>Cellulomonadaceae</taxon>
        <taxon>Cellulomonas</taxon>
    </lineage>
</organism>
<feature type="compositionally biased region" description="Low complexity" evidence="1">
    <location>
        <begin position="19"/>
        <end position="49"/>
    </location>
</feature>
<feature type="domain" description="Glycosyltransferase 2-like" evidence="2">
    <location>
        <begin position="323"/>
        <end position="433"/>
    </location>
</feature>
<accession>A0ABS5TZN6</accession>
<dbReference type="CDD" id="cd00761">
    <property type="entry name" value="Glyco_tranf_GTA_type"/>
    <property type="match status" value="1"/>
</dbReference>